<comment type="subcellular location">
    <subcellularLocation>
        <location evidence="1">Cell membrane</location>
        <topology evidence="1">Multi-pass membrane protein</topology>
    </subcellularLocation>
</comment>
<keyword evidence="6 8" id="KW-1133">Transmembrane helix</keyword>
<dbReference type="Pfam" id="PF01594">
    <property type="entry name" value="AI-2E_transport"/>
    <property type="match status" value="1"/>
</dbReference>
<keyword evidence="7 8" id="KW-0472">Membrane</keyword>
<keyword evidence="3" id="KW-0813">Transport</keyword>
<evidence type="ECO:0000256" key="4">
    <source>
        <dbReference type="ARBA" id="ARBA00022475"/>
    </source>
</evidence>
<comment type="similarity">
    <text evidence="2">Belongs to the autoinducer-2 exporter (AI-2E) (TC 2.A.86) family.</text>
</comment>
<feature type="transmembrane region" description="Helical" evidence="8">
    <location>
        <begin position="235"/>
        <end position="260"/>
    </location>
</feature>
<feature type="transmembrane region" description="Helical" evidence="8">
    <location>
        <begin position="9"/>
        <end position="28"/>
    </location>
</feature>
<reference evidence="9 10" key="1">
    <citation type="submission" date="2017-04" db="EMBL/GenBank/DDBJ databases">
        <authorList>
            <person name="Afonso C.L."/>
            <person name="Miller P.J."/>
            <person name="Scott M.A."/>
            <person name="Spackman E."/>
            <person name="Goraichik I."/>
            <person name="Dimitrov K.M."/>
            <person name="Suarez D.L."/>
            <person name="Swayne D.E."/>
        </authorList>
    </citation>
    <scope>NUCLEOTIDE SEQUENCE [LARGE SCALE GENOMIC DNA]</scope>
    <source>
        <strain evidence="9 10">CGMCC 1.12708</strain>
    </source>
</reference>
<feature type="transmembrane region" description="Helical" evidence="8">
    <location>
        <begin position="209"/>
        <end position="229"/>
    </location>
</feature>
<dbReference type="AlphaFoldDB" id="A0A1W2CF92"/>
<proteinExistence type="inferred from homology"/>
<evidence type="ECO:0000256" key="7">
    <source>
        <dbReference type="ARBA" id="ARBA00023136"/>
    </source>
</evidence>
<dbReference type="RefSeq" id="WP_084018291.1">
    <property type="nucleotide sequence ID" value="NZ_FWXS01000010.1"/>
</dbReference>
<protein>
    <submittedName>
        <fullName evidence="9">Predicted PurR-regulated permease PerM</fullName>
    </submittedName>
</protein>
<evidence type="ECO:0000313" key="9">
    <source>
        <dbReference type="EMBL" id="SMC83831.1"/>
    </source>
</evidence>
<keyword evidence="4" id="KW-1003">Cell membrane</keyword>
<dbReference type="InterPro" id="IPR002549">
    <property type="entry name" value="AI-2E-like"/>
</dbReference>
<dbReference type="PANTHER" id="PTHR21716:SF53">
    <property type="entry name" value="PERMEASE PERM-RELATED"/>
    <property type="match status" value="1"/>
</dbReference>
<dbReference type="PANTHER" id="PTHR21716">
    <property type="entry name" value="TRANSMEMBRANE PROTEIN"/>
    <property type="match status" value="1"/>
</dbReference>
<dbReference type="OrthoDB" id="9793390at2"/>
<accession>A0A1W2CF92</accession>
<evidence type="ECO:0000256" key="8">
    <source>
        <dbReference type="SAM" id="Phobius"/>
    </source>
</evidence>
<feature type="transmembrane region" description="Helical" evidence="8">
    <location>
        <begin position="34"/>
        <end position="51"/>
    </location>
</feature>
<dbReference type="GO" id="GO:0055085">
    <property type="term" value="P:transmembrane transport"/>
    <property type="evidence" value="ECO:0007669"/>
    <property type="project" value="TreeGrafter"/>
</dbReference>
<keyword evidence="10" id="KW-1185">Reference proteome</keyword>
<dbReference type="Proteomes" id="UP000192393">
    <property type="component" value="Unassembled WGS sequence"/>
</dbReference>
<evidence type="ECO:0000256" key="6">
    <source>
        <dbReference type="ARBA" id="ARBA00022989"/>
    </source>
</evidence>
<gene>
    <name evidence="9" type="ORF">SAMN06296427_1108</name>
</gene>
<evidence type="ECO:0000313" key="10">
    <source>
        <dbReference type="Proteomes" id="UP000192393"/>
    </source>
</evidence>
<keyword evidence="5 8" id="KW-0812">Transmembrane</keyword>
<evidence type="ECO:0000256" key="3">
    <source>
        <dbReference type="ARBA" id="ARBA00022448"/>
    </source>
</evidence>
<organism evidence="9 10">
    <name type="scientific">Moheibacter sediminis</name>
    <dbReference type="NCBI Taxonomy" id="1434700"/>
    <lineage>
        <taxon>Bacteria</taxon>
        <taxon>Pseudomonadati</taxon>
        <taxon>Bacteroidota</taxon>
        <taxon>Flavobacteriia</taxon>
        <taxon>Flavobacteriales</taxon>
        <taxon>Weeksellaceae</taxon>
        <taxon>Moheibacter</taxon>
    </lineage>
</organism>
<sequence length="365" mass="41144">MTYKQLSYGILRALGIAALICLALYFLWLIRSVFAYLAIAFVLAMIGRPLMNLMHNKLRIPNSVAAIFTISLFLFLLIGFISLFISLVLNEPFRFIGNFMYLDRFEEAVAQQLQLLSDSLGFLDIPFLKNYLNDAMQNVDAKSISGIFGNSLTTVGMLMIDAFSVVFITFFFLKDRDLINKMIVAVAPKGEEFRFEAVLDSTKDLLSRYFIGLTLQVLIMFTFYFIILLSFGINYAAVIALICALLNPLPYIGPLLGGVIMASLSMSDLHGLGLDFKSEIIPTVLWIMFWYILTHVWDNFVNQPLIYSRSVKSNPLEIFLVILIGGLLFGVIGVAVAVPAYTVLRVVLKEFFSEYKIVQSITRNL</sequence>
<evidence type="ECO:0000256" key="2">
    <source>
        <dbReference type="ARBA" id="ARBA00009773"/>
    </source>
</evidence>
<feature type="transmembrane region" description="Helical" evidence="8">
    <location>
        <begin position="63"/>
        <end position="89"/>
    </location>
</feature>
<dbReference type="GO" id="GO:0005886">
    <property type="term" value="C:plasma membrane"/>
    <property type="evidence" value="ECO:0007669"/>
    <property type="project" value="UniProtKB-SubCell"/>
</dbReference>
<name>A0A1W2CF92_9FLAO</name>
<evidence type="ECO:0000256" key="1">
    <source>
        <dbReference type="ARBA" id="ARBA00004651"/>
    </source>
</evidence>
<dbReference type="EMBL" id="FWXS01000010">
    <property type="protein sequence ID" value="SMC83831.1"/>
    <property type="molecule type" value="Genomic_DNA"/>
</dbReference>
<feature type="transmembrane region" description="Helical" evidence="8">
    <location>
        <begin position="318"/>
        <end position="344"/>
    </location>
</feature>
<dbReference type="STRING" id="1434700.SAMN06296427_1108"/>
<feature type="transmembrane region" description="Helical" evidence="8">
    <location>
        <begin position="152"/>
        <end position="173"/>
    </location>
</feature>
<evidence type="ECO:0000256" key="5">
    <source>
        <dbReference type="ARBA" id="ARBA00022692"/>
    </source>
</evidence>
<feature type="transmembrane region" description="Helical" evidence="8">
    <location>
        <begin position="280"/>
        <end position="298"/>
    </location>
</feature>